<dbReference type="InterPro" id="IPR003593">
    <property type="entry name" value="AAA+_ATPase"/>
</dbReference>
<dbReference type="EMBL" id="CP006682">
    <property type="protein sequence ID" value="AHB35948.1"/>
    <property type="molecule type" value="Genomic_DNA"/>
</dbReference>
<dbReference type="InterPro" id="IPR017871">
    <property type="entry name" value="ABC_transporter-like_CS"/>
</dbReference>
<dbReference type="OrthoDB" id="9779029at2"/>
<dbReference type="SMART" id="SM00382">
    <property type="entry name" value="AAA"/>
    <property type="match status" value="1"/>
</dbReference>
<dbReference type="PANTHER" id="PTHR42711:SF5">
    <property type="entry name" value="ABC TRANSPORTER ATP-BINDING PROTEIN NATA"/>
    <property type="match status" value="1"/>
</dbReference>
<evidence type="ECO:0000256" key="3">
    <source>
        <dbReference type="ARBA" id="ARBA00022741"/>
    </source>
</evidence>
<dbReference type="PANTHER" id="PTHR42711">
    <property type="entry name" value="ABC TRANSPORTER ATP-BINDING PROTEIN"/>
    <property type="match status" value="1"/>
</dbReference>
<dbReference type="eggNOG" id="COG1131">
    <property type="taxonomic scope" value="Bacteria"/>
</dbReference>
<gene>
    <name evidence="6" type="ORF">SAPIS_v1c01010</name>
</gene>
<dbReference type="AlphaFoldDB" id="V5RHK5"/>
<dbReference type="KEGG" id="sapi:SAPIS_v1c01010"/>
<dbReference type="InterPro" id="IPR027417">
    <property type="entry name" value="P-loop_NTPase"/>
</dbReference>
<dbReference type="GO" id="GO:0016887">
    <property type="term" value="F:ATP hydrolysis activity"/>
    <property type="evidence" value="ECO:0007669"/>
    <property type="project" value="InterPro"/>
</dbReference>
<dbReference type="STRING" id="1276258.SAPIS_v1c01010"/>
<protein>
    <submittedName>
        <fullName evidence="6">ABC transporter ATP-binding protein</fullName>
    </submittedName>
</protein>
<dbReference type="InterPro" id="IPR050763">
    <property type="entry name" value="ABC_transporter_ATP-binding"/>
</dbReference>
<dbReference type="PROSITE" id="PS50893">
    <property type="entry name" value="ABC_TRANSPORTER_2"/>
    <property type="match status" value="1"/>
</dbReference>
<dbReference type="PROSITE" id="PS00211">
    <property type="entry name" value="ABC_TRANSPORTER_1"/>
    <property type="match status" value="1"/>
</dbReference>
<dbReference type="PATRIC" id="fig|1276258.3.peg.98"/>
<evidence type="ECO:0000256" key="1">
    <source>
        <dbReference type="ARBA" id="ARBA00005417"/>
    </source>
</evidence>
<keyword evidence="4 6" id="KW-0067">ATP-binding</keyword>
<dbReference type="Gene3D" id="3.40.50.300">
    <property type="entry name" value="P-loop containing nucleotide triphosphate hydrolases"/>
    <property type="match status" value="1"/>
</dbReference>
<evidence type="ECO:0000256" key="4">
    <source>
        <dbReference type="ARBA" id="ARBA00022840"/>
    </source>
</evidence>
<comment type="similarity">
    <text evidence="1">Belongs to the ABC transporter superfamily.</text>
</comment>
<evidence type="ECO:0000256" key="2">
    <source>
        <dbReference type="ARBA" id="ARBA00022448"/>
    </source>
</evidence>
<feature type="domain" description="ABC transporter" evidence="5">
    <location>
        <begin position="2"/>
        <end position="230"/>
    </location>
</feature>
<evidence type="ECO:0000313" key="7">
    <source>
        <dbReference type="Proteomes" id="UP000018550"/>
    </source>
</evidence>
<dbReference type="CDD" id="cd03230">
    <property type="entry name" value="ABC_DR_subfamily_A"/>
    <property type="match status" value="1"/>
</dbReference>
<accession>V5RHK5</accession>
<proteinExistence type="inferred from homology"/>
<keyword evidence="7" id="KW-1185">Reference proteome</keyword>
<dbReference type="GO" id="GO:0005524">
    <property type="term" value="F:ATP binding"/>
    <property type="evidence" value="ECO:0007669"/>
    <property type="project" value="UniProtKB-KW"/>
</dbReference>
<evidence type="ECO:0000259" key="5">
    <source>
        <dbReference type="PROSITE" id="PS50893"/>
    </source>
</evidence>
<keyword evidence="3" id="KW-0547">Nucleotide-binding</keyword>
<dbReference type="Pfam" id="PF00005">
    <property type="entry name" value="ABC_tran"/>
    <property type="match status" value="1"/>
</dbReference>
<dbReference type="RefSeq" id="WP_023788882.1">
    <property type="nucleotide sequence ID" value="NC_022998.1"/>
</dbReference>
<keyword evidence="2" id="KW-0813">Transport</keyword>
<reference evidence="6 7" key="1">
    <citation type="journal article" date="2014" name="Genome Announc.">
        <title>Complete Genome Sequence of Spiroplasma apis B31T (ATCC 33834), a Bacterium Associated with May Disease of Honeybees (Apis mellifera).</title>
        <authorList>
            <person name="Ku C."/>
            <person name="Lo W.S."/>
            <person name="Chen L.L."/>
            <person name="Kuo C.H."/>
        </authorList>
    </citation>
    <scope>NUCLEOTIDE SEQUENCE [LARGE SCALE GENOMIC DNA]</scope>
    <source>
        <strain evidence="6">B31</strain>
    </source>
</reference>
<evidence type="ECO:0000313" key="6">
    <source>
        <dbReference type="EMBL" id="AHB35948.1"/>
    </source>
</evidence>
<sequence>MIEIKNLTRTFKNGTGIKNVSFNINQGDIVAFIGDNGAGKTTTIKALFGEVRLKEGNVLLNGENLHENNNLKNVAFFPDTNNIPLDMKLNEYIHYLCAANGMEKKDFMPNIEPIYNMLGLDKHKGKKLKELSAGWKKKAIMASVLIRGPKYIILDEPTANLDVESKLEFISILKELNTYGVTIMITSHIIEELQEIANHLVLIKNGEIVFDKIIDNQKERIIDIYKKFVDPKKIDLSNLNNVYKGGQNGKAI</sequence>
<dbReference type="Proteomes" id="UP000018550">
    <property type="component" value="Chromosome"/>
</dbReference>
<dbReference type="InterPro" id="IPR003439">
    <property type="entry name" value="ABC_transporter-like_ATP-bd"/>
</dbReference>
<organism evidence="6 7">
    <name type="scientific">Spiroplasma apis B31</name>
    <dbReference type="NCBI Taxonomy" id="1276258"/>
    <lineage>
        <taxon>Bacteria</taxon>
        <taxon>Bacillati</taxon>
        <taxon>Mycoplasmatota</taxon>
        <taxon>Mollicutes</taxon>
        <taxon>Entomoplasmatales</taxon>
        <taxon>Spiroplasmataceae</taxon>
        <taxon>Spiroplasma</taxon>
    </lineage>
</organism>
<dbReference type="HOGENOM" id="CLU_000604_1_2_14"/>
<dbReference type="SUPFAM" id="SSF52540">
    <property type="entry name" value="P-loop containing nucleoside triphosphate hydrolases"/>
    <property type="match status" value="1"/>
</dbReference>
<name>V5RHK5_SPIAP</name>